<name>A0AAV4WJA4_CAEEX</name>
<dbReference type="AlphaFoldDB" id="A0AAV4WJA4"/>
<proteinExistence type="predicted"/>
<dbReference type="Proteomes" id="UP001054945">
    <property type="component" value="Unassembled WGS sequence"/>
</dbReference>
<evidence type="ECO:0000313" key="2">
    <source>
        <dbReference type="Proteomes" id="UP001054945"/>
    </source>
</evidence>
<accession>A0AAV4WJA4</accession>
<evidence type="ECO:0000313" key="1">
    <source>
        <dbReference type="EMBL" id="GIY82115.1"/>
    </source>
</evidence>
<comment type="caution">
    <text evidence="1">The sequence shown here is derived from an EMBL/GenBank/DDBJ whole genome shotgun (WGS) entry which is preliminary data.</text>
</comment>
<keyword evidence="2" id="KW-1185">Reference proteome</keyword>
<protein>
    <submittedName>
        <fullName evidence="1">Uncharacterized protein</fullName>
    </submittedName>
</protein>
<reference evidence="1 2" key="1">
    <citation type="submission" date="2021-06" db="EMBL/GenBank/DDBJ databases">
        <title>Caerostris extrusa draft genome.</title>
        <authorList>
            <person name="Kono N."/>
            <person name="Arakawa K."/>
        </authorList>
    </citation>
    <scope>NUCLEOTIDE SEQUENCE [LARGE SCALE GENOMIC DNA]</scope>
</reference>
<sequence length="184" mass="20923">MVVMDLSSGLCNSPGSYYQCYQWATSWIMSNNDTIGLCRSFRLSFVFPVYDISLKAVTSAEDSKLSRSATIQWASSWVSSAYNNKKYETNNNNSIGMLLLFPLLVKGSEKPQQEILSRGDTVAKYCNLNPSTALYTPRRERGRRIPPSSIKNVHLSSHSTRPPSFLITYSTTEFKKWLFFRCLD</sequence>
<dbReference type="EMBL" id="BPLR01016209">
    <property type="protein sequence ID" value="GIY82115.1"/>
    <property type="molecule type" value="Genomic_DNA"/>
</dbReference>
<gene>
    <name evidence="1" type="ORF">CEXT_320621</name>
</gene>
<organism evidence="1 2">
    <name type="scientific">Caerostris extrusa</name>
    <name type="common">Bark spider</name>
    <name type="synonym">Caerostris bankana</name>
    <dbReference type="NCBI Taxonomy" id="172846"/>
    <lineage>
        <taxon>Eukaryota</taxon>
        <taxon>Metazoa</taxon>
        <taxon>Ecdysozoa</taxon>
        <taxon>Arthropoda</taxon>
        <taxon>Chelicerata</taxon>
        <taxon>Arachnida</taxon>
        <taxon>Araneae</taxon>
        <taxon>Araneomorphae</taxon>
        <taxon>Entelegynae</taxon>
        <taxon>Araneoidea</taxon>
        <taxon>Araneidae</taxon>
        <taxon>Caerostris</taxon>
    </lineage>
</organism>